<dbReference type="Proteomes" id="UP001266305">
    <property type="component" value="Unassembled WGS sequence"/>
</dbReference>
<proteinExistence type="predicted"/>
<reference evidence="1 2" key="1">
    <citation type="submission" date="2023-05" db="EMBL/GenBank/DDBJ databases">
        <title>B98-5 Cell Line De Novo Hybrid Assembly: An Optical Mapping Approach.</title>
        <authorList>
            <person name="Kananen K."/>
            <person name="Auerbach J.A."/>
            <person name="Kautto E."/>
            <person name="Blachly J.S."/>
        </authorList>
    </citation>
    <scope>NUCLEOTIDE SEQUENCE [LARGE SCALE GENOMIC DNA]</scope>
    <source>
        <strain evidence="1">B95-8</strain>
        <tissue evidence="1">Cell line</tissue>
    </source>
</reference>
<evidence type="ECO:0000313" key="1">
    <source>
        <dbReference type="EMBL" id="KAK2118205.1"/>
    </source>
</evidence>
<organism evidence="1 2">
    <name type="scientific">Saguinus oedipus</name>
    <name type="common">Cotton-top tamarin</name>
    <name type="synonym">Oedipomidas oedipus</name>
    <dbReference type="NCBI Taxonomy" id="9490"/>
    <lineage>
        <taxon>Eukaryota</taxon>
        <taxon>Metazoa</taxon>
        <taxon>Chordata</taxon>
        <taxon>Craniata</taxon>
        <taxon>Vertebrata</taxon>
        <taxon>Euteleostomi</taxon>
        <taxon>Mammalia</taxon>
        <taxon>Eutheria</taxon>
        <taxon>Euarchontoglires</taxon>
        <taxon>Primates</taxon>
        <taxon>Haplorrhini</taxon>
        <taxon>Platyrrhini</taxon>
        <taxon>Cebidae</taxon>
        <taxon>Callitrichinae</taxon>
        <taxon>Saguinus</taxon>
    </lineage>
</organism>
<evidence type="ECO:0000313" key="2">
    <source>
        <dbReference type="Proteomes" id="UP001266305"/>
    </source>
</evidence>
<dbReference type="EMBL" id="JASSZA010000002">
    <property type="protein sequence ID" value="KAK2118205.1"/>
    <property type="molecule type" value="Genomic_DNA"/>
</dbReference>
<accession>A0ABQ9W996</accession>
<comment type="caution">
    <text evidence="1">The sequence shown here is derived from an EMBL/GenBank/DDBJ whole genome shotgun (WGS) entry which is preliminary data.</text>
</comment>
<name>A0ABQ9W996_SAGOE</name>
<sequence>MPTYLVAFVICDYDHVNRTERGKEVDGGMTHSKGCFMIPELYMLLSKIDITHFQGKSLFIT</sequence>
<protein>
    <submittedName>
        <fullName evidence="1">Uncharacterized protein</fullName>
    </submittedName>
</protein>
<gene>
    <name evidence="1" type="ORF">P7K49_005092</name>
</gene>
<keyword evidence="2" id="KW-1185">Reference proteome</keyword>